<evidence type="ECO:0000256" key="2">
    <source>
        <dbReference type="SAM" id="Phobius"/>
    </source>
</evidence>
<dbReference type="Pfam" id="PF02893">
    <property type="entry name" value="GRAM"/>
    <property type="match status" value="1"/>
</dbReference>
<keyword evidence="2" id="KW-0472">Membrane</keyword>
<accession>A0AAW1C4H9</accession>
<dbReference type="PANTHER" id="PTHR46645">
    <property type="entry name" value="GRAM DOMAIN-CONTAINING PROTEIN 2B-RELATED"/>
    <property type="match status" value="1"/>
</dbReference>
<keyword evidence="2" id="KW-1133">Transmembrane helix</keyword>
<dbReference type="EMBL" id="JAOTOJ010000001">
    <property type="protein sequence ID" value="KAK9409165.1"/>
    <property type="molecule type" value="Genomic_DNA"/>
</dbReference>
<evidence type="ECO:0000256" key="1">
    <source>
        <dbReference type="SAM" id="MobiDB-lite"/>
    </source>
</evidence>
<evidence type="ECO:0000259" key="3">
    <source>
        <dbReference type="SMART" id="SM00568"/>
    </source>
</evidence>
<protein>
    <submittedName>
        <fullName evidence="4">GRAM domain-containing protein 3-like</fullName>
    </submittedName>
</protein>
<dbReference type="CDD" id="cd13220">
    <property type="entry name" value="PH-GRAM_GRAMDC"/>
    <property type="match status" value="1"/>
</dbReference>
<proteinExistence type="predicted"/>
<feature type="transmembrane region" description="Helical" evidence="2">
    <location>
        <begin position="418"/>
        <end position="440"/>
    </location>
</feature>
<organism evidence="4 5">
    <name type="scientific">Crotalus adamanteus</name>
    <name type="common">Eastern diamondback rattlesnake</name>
    <dbReference type="NCBI Taxonomy" id="8729"/>
    <lineage>
        <taxon>Eukaryota</taxon>
        <taxon>Metazoa</taxon>
        <taxon>Chordata</taxon>
        <taxon>Craniata</taxon>
        <taxon>Vertebrata</taxon>
        <taxon>Euteleostomi</taxon>
        <taxon>Lepidosauria</taxon>
        <taxon>Squamata</taxon>
        <taxon>Bifurcata</taxon>
        <taxon>Unidentata</taxon>
        <taxon>Episquamata</taxon>
        <taxon>Toxicofera</taxon>
        <taxon>Serpentes</taxon>
        <taxon>Colubroidea</taxon>
        <taxon>Viperidae</taxon>
        <taxon>Crotalinae</taxon>
        <taxon>Crotalus</taxon>
    </lineage>
</organism>
<dbReference type="InterPro" id="IPR004182">
    <property type="entry name" value="GRAM"/>
</dbReference>
<dbReference type="AlphaFoldDB" id="A0AAW1C4H9"/>
<evidence type="ECO:0000313" key="4">
    <source>
        <dbReference type="EMBL" id="KAK9409165.1"/>
    </source>
</evidence>
<dbReference type="SMART" id="SM00568">
    <property type="entry name" value="GRAM"/>
    <property type="match status" value="1"/>
</dbReference>
<keyword evidence="2" id="KW-0812">Transmembrane</keyword>
<feature type="compositionally biased region" description="Basic and acidic residues" evidence="1">
    <location>
        <begin position="87"/>
        <end position="98"/>
    </location>
</feature>
<feature type="region of interest" description="Disordered" evidence="1">
    <location>
        <begin position="54"/>
        <end position="123"/>
    </location>
</feature>
<evidence type="ECO:0000313" key="5">
    <source>
        <dbReference type="Proteomes" id="UP001474421"/>
    </source>
</evidence>
<reference evidence="4 5" key="1">
    <citation type="journal article" date="2024" name="Proc. Natl. Acad. Sci. U.S.A.">
        <title>The genetic regulatory architecture and epigenomic basis for age-related changes in rattlesnake venom.</title>
        <authorList>
            <person name="Hogan M.P."/>
            <person name="Holding M.L."/>
            <person name="Nystrom G.S."/>
            <person name="Colston T.J."/>
            <person name="Bartlett D.A."/>
            <person name="Mason A.J."/>
            <person name="Ellsworth S.A."/>
            <person name="Rautsaw R.M."/>
            <person name="Lawrence K.C."/>
            <person name="Strickland J.L."/>
            <person name="He B."/>
            <person name="Fraser P."/>
            <person name="Margres M.J."/>
            <person name="Gilbert D.M."/>
            <person name="Gibbs H.L."/>
            <person name="Parkinson C.L."/>
            <person name="Rokyta D.R."/>
        </authorList>
    </citation>
    <scope>NUCLEOTIDE SEQUENCE [LARGE SCALE GENOMIC DNA]</scope>
    <source>
        <strain evidence="4">DRR0105</strain>
    </source>
</reference>
<dbReference type="InterPro" id="IPR052633">
    <property type="entry name" value="GRAM_domain_protein_2B"/>
</dbReference>
<name>A0AAW1C4H9_CROAD</name>
<comment type="caution">
    <text evidence="4">The sequence shown here is derived from an EMBL/GenBank/DDBJ whole genome shotgun (WGS) entry which is preliminary data.</text>
</comment>
<sequence>MGRGSASWGVIALSSRRFLSANPESLRWIFAIPHRSPASRRLISIFGRDAAERRTPSVLPRATRGARSSPAFWRSSRSFPPAAAHQSRREEKGRRSDGPEQSQRLPIRPACLPGTGSARQSRLLGQTSRMAKLGMALRSNSLTLAEISCIPDMSGKNRKSKRKMSEQKKSYSLEEFVAEGHQNEHNAHLTRSKTYDASVSKEVEKETASVQRKASVSNLAKHAVNFHRVFKDLSEEGSLQGTFSCAWQREMPYYGRLYIANTHICFYCSVLRREVKVIIPVANISVLKKANTALLVPNAICIRTSEGEKFLFGSIRSRESAYQLLRSVCKYLKDSSQSNSPNAPSISSEHLLKVPLNSKELDANYNSPEKTDVADRIQISYEASCEQQQQETKQQKSEQTMKSERNQRTERCRLNTIILIYLLLAVLLLCSSGYIGLRIIQLEEQLTSMGAWPELDLQHQYKAS</sequence>
<keyword evidence="5" id="KW-1185">Reference proteome</keyword>
<gene>
    <name evidence="4" type="ORF">NXF25_000340</name>
</gene>
<dbReference type="InterPro" id="IPR011993">
    <property type="entry name" value="PH-like_dom_sf"/>
</dbReference>
<dbReference type="Gene3D" id="2.30.29.30">
    <property type="entry name" value="Pleckstrin-homology domain (PH domain)/Phosphotyrosine-binding domain (PTB)"/>
    <property type="match status" value="1"/>
</dbReference>
<dbReference type="Proteomes" id="UP001474421">
    <property type="component" value="Unassembled WGS sequence"/>
</dbReference>
<feature type="domain" description="GRAM" evidence="3">
    <location>
        <begin position="224"/>
        <end position="291"/>
    </location>
</feature>
<dbReference type="PANTHER" id="PTHR46645:SF1">
    <property type="entry name" value="GRAM DOMAIN-CONTAINING PROTEIN"/>
    <property type="match status" value="1"/>
</dbReference>